<feature type="transmembrane region" description="Helical" evidence="1">
    <location>
        <begin position="336"/>
        <end position="356"/>
    </location>
</feature>
<gene>
    <name evidence="2" type="ORF">SAMN04487788_3231</name>
</gene>
<evidence type="ECO:0000313" key="3">
    <source>
        <dbReference type="Proteomes" id="UP000186456"/>
    </source>
</evidence>
<evidence type="ECO:0000256" key="1">
    <source>
        <dbReference type="SAM" id="Phobius"/>
    </source>
</evidence>
<dbReference type="EMBL" id="FNJN01000008">
    <property type="protein sequence ID" value="SDP37222.1"/>
    <property type="molecule type" value="Genomic_DNA"/>
</dbReference>
<feature type="transmembrane region" description="Helical" evidence="1">
    <location>
        <begin position="232"/>
        <end position="252"/>
    </location>
</feature>
<dbReference type="AlphaFoldDB" id="A0A1H0S640"/>
<feature type="transmembrane region" description="Helical" evidence="1">
    <location>
        <begin position="199"/>
        <end position="220"/>
    </location>
</feature>
<feature type="transmembrane region" description="Helical" evidence="1">
    <location>
        <begin position="146"/>
        <end position="179"/>
    </location>
</feature>
<feature type="transmembrane region" description="Helical" evidence="1">
    <location>
        <begin position="376"/>
        <end position="394"/>
    </location>
</feature>
<keyword evidence="1" id="KW-0812">Transmembrane</keyword>
<keyword evidence="1" id="KW-1133">Transmembrane helix</keyword>
<keyword evidence="1" id="KW-0472">Membrane</keyword>
<dbReference type="Proteomes" id="UP000186456">
    <property type="component" value="Unassembled WGS sequence"/>
</dbReference>
<reference evidence="2 3" key="1">
    <citation type="submission" date="2016-10" db="EMBL/GenBank/DDBJ databases">
        <authorList>
            <person name="de Groot N.N."/>
        </authorList>
    </citation>
    <scope>NUCLEOTIDE SEQUENCE [LARGE SCALE GENOMIC DNA]</scope>
    <source>
        <strain evidence="2 3">StLB037</strain>
    </source>
</reference>
<feature type="transmembrane region" description="Helical" evidence="1">
    <location>
        <begin position="107"/>
        <end position="134"/>
    </location>
</feature>
<name>A0A1H0S640_MICTS</name>
<organism evidence="2 3">
    <name type="scientific">Microbacterium testaceum (strain StLB037)</name>
    <dbReference type="NCBI Taxonomy" id="979556"/>
    <lineage>
        <taxon>Bacteria</taxon>
        <taxon>Bacillati</taxon>
        <taxon>Actinomycetota</taxon>
        <taxon>Actinomycetes</taxon>
        <taxon>Micrococcales</taxon>
        <taxon>Microbacteriaceae</taxon>
        <taxon>Microbacterium</taxon>
    </lineage>
</organism>
<dbReference type="RefSeq" id="WP_235557003.1">
    <property type="nucleotide sequence ID" value="NZ_FNJN01000008.1"/>
</dbReference>
<feature type="transmembrane region" description="Helical" evidence="1">
    <location>
        <begin position="304"/>
        <end position="324"/>
    </location>
</feature>
<proteinExistence type="predicted"/>
<accession>A0A1H0S640</accession>
<evidence type="ECO:0000313" key="2">
    <source>
        <dbReference type="EMBL" id="SDP37222.1"/>
    </source>
</evidence>
<feature type="transmembrane region" description="Helical" evidence="1">
    <location>
        <begin position="21"/>
        <end position="44"/>
    </location>
</feature>
<sequence length="407" mass="44691">MTAAATTRTRVGWWERLPVPARIAIVYGAARVVTTGFFLLASALSGPGSRYGVAPSLDKLALGWDAQWYWLAAVSGYPVDLPLAAGGHVAENAWAFMPLYSYLSAGLGFLLGSWGAGAVTISLAAGFGACLVLHSMLRDRIGDSAAMWAVVFFACGPLAALFQVGYAEALFLFFLFLALRCVQRRRWGWLYLLVPAMGFTRPGILAFALFLGLYGVYRFVRRRKDPLTTRDIAHLVALGGLSVVVGFAWQVIAGIVTGDPGAYLATELAWRRNWLGDSGRGFVPFDGFVEAAGFWFTRWGLGAVTGYVFLALMVVAIAALLLFSPQVKRLGIEVRLWSASYLVYLLLVFFPQSSIFRLLVPISPLWGALAVPKSRAWRFGVLALALLGQWWWIYNMYALANTYWQIP</sequence>
<protein>
    <submittedName>
        <fullName evidence="2">Uncharacterized protein</fullName>
    </submittedName>
</protein>